<organism evidence="1 2">
    <name type="scientific">Deinococcus hopiensis KR-140</name>
    <dbReference type="NCBI Taxonomy" id="695939"/>
    <lineage>
        <taxon>Bacteria</taxon>
        <taxon>Thermotogati</taxon>
        <taxon>Deinococcota</taxon>
        <taxon>Deinococci</taxon>
        <taxon>Deinococcales</taxon>
        <taxon>Deinococcaceae</taxon>
        <taxon>Deinococcus</taxon>
    </lineage>
</organism>
<dbReference type="RefSeq" id="WP_084047460.1">
    <property type="nucleotide sequence ID" value="NZ_FWWU01000008.1"/>
</dbReference>
<dbReference type="Proteomes" id="UP000192582">
    <property type="component" value="Unassembled WGS sequence"/>
</dbReference>
<dbReference type="AlphaFoldDB" id="A0A1W1UXA1"/>
<keyword evidence="2" id="KW-1185">Reference proteome</keyword>
<evidence type="ECO:0000313" key="2">
    <source>
        <dbReference type="Proteomes" id="UP000192582"/>
    </source>
</evidence>
<gene>
    <name evidence="1" type="ORF">SAMN00790413_03538</name>
</gene>
<dbReference type="OrthoDB" id="72438at2"/>
<dbReference type="STRING" id="695939.SAMN00790413_03538"/>
<proteinExistence type="predicted"/>
<sequence>MNLFTLIAGRSEDTFTLGGIVFEAAPLTLMEVGEYFAIKSRSAGPGGITFDERAEYIAMKLRLRVQKTDPITITRDWLMEQVGVPGLDLVEYVLIYAEMPQPKDAGGEAKKD</sequence>
<accession>A0A1W1UXA1</accession>
<name>A0A1W1UXA1_9DEIO</name>
<evidence type="ECO:0000313" key="1">
    <source>
        <dbReference type="EMBL" id="SMB85778.1"/>
    </source>
</evidence>
<dbReference type="EMBL" id="FWWU01000008">
    <property type="protein sequence ID" value="SMB85778.1"/>
    <property type="molecule type" value="Genomic_DNA"/>
</dbReference>
<protein>
    <submittedName>
        <fullName evidence="1">Uncharacterized protein</fullName>
    </submittedName>
</protein>
<reference evidence="1 2" key="1">
    <citation type="submission" date="2017-04" db="EMBL/GenBank/DDBJ databases">
        <authorList>
            <person name="Afonso C.L."/>
            <person name="Miller P.J."/>
            <person name="Scott M.A."/>
            <person name="Spackman E."/>
            <person name="Goraichik I."/>
            <person name="Dimitrov K.M."/>
            <person name="Suarez D.L."/>
            <person name="Swayne D.E."/>
        </authorList>
    </citation>
    <scope>NUCLEOTIDE SEQUENCE [LARGE SCALE GENOMIC DNA]</scope>
    <source>
        <strain evidence="1 2">KR-140</strain>
    </source>
</reference>